<protein>
    <submittedName>
        <fullName evidence="2">Uncharacterized protein</fullName>
    </submittedName>
</protein>
<keyword evidence="3" id="KW-1185">Reference proteome</keyword>
<organism evidence="2 3">
    <name type="scientific">Ephemerocybe angulata</name>
    <dbReference type="NCBI Taxonomy" id="980116"/>
    <lineage>
        <taxon>Eukaryota</taxon>
        <taxon>Fungi</taxon>
        <taxon>Dikarya</taxon>
        <taxon>Basidiomycota</taxon>
        <taxon>Agaricomycotina</taxon>
        <taxon>Agaricomycetes</taxon>
        <taxon>Agaricomycetidae</taxon>
        <taxon>Agaricales</taxon>
        <taxon>Agaricineae</taxon>
        <taxon>Psathyrellaceae</taxon>
        <taxon>Ephemerocybe</taxon>
    </lineage>
</organism>
<dbReference type="Gene3D" id="2.60.120.260">
    <property type="entry name" value="Galactose-binding domain-like"/>
    <property type="match status" value="1"/>
</dbReference>
<keyword evidence="1" id="KW-0472">Membrane</keyword>
<keyword evidence="1" id="KW-1133">Transmembrane helix</keyword>
<name>A0A8H5FF61_9AGAR</name>
<keyword evidence="1" id="KW-0812">Transmembrane</keyword>
<dbReference type="Proteomes" id="UP000541558">
    <property type="component" value="Unassembled WGS sequence"/>
</dbReference>
<dbReference type="EMBL" id="JAACJK010000074">
    <property type="protein sequence ID" value="KAF5334213.1"/>
    <property type="molecule type" value="Genomic_DNA"/>
</dbReference>
<feature type="transmembrane region" description="Helical" evidence="1">
    <location>
        <begin position="298"/>
        <end position="319"/>
    </location>
</feature>
<evidence type="ECO:0000256" key="1">
    <source>
        <dbReference type="SAM" id="Phobius"/>
    </source>
</evidence>
<evidence type="ECO:0000313" key="3">
    <source>
        <dbReference type="Proteomes" id="UP000541558"/>
    </source>
</evidence>
<dbReference type="AlphaFoldDB" id="A0A8H5FF61"/>
<dbReference type="OrthoDB" id="2927144at2759"/>
<reference evidence="2 3" key="1">
    <citation type="journal article" date="2020" name="ISME J.">
        <title>Uncovering the hidden diversity of litter-decomposition mechanisms in mushroom-forming fungi.</title>
        <authorList>
            <person name="Floudas D."/>
            <person name="Bentzer J."/>
            <person name="Ahren D."/>
            <person name="Johansson T."/>
            <person name="Persson P."/>
            <person name="Tunlid A."/>
        </authorList>
    </citation>
    <scope>NUCLEOTIDE SEQUENCE [LARGE SCALE GENOMIC DNA]</scope>
    <source>
        <strain evidence="2 3">CBS 175.51</strain>
    </source>
</reference>
<comment type="caution">
    <text evidence="2">The sequence shown here is derived from an EMBL/GenBank/DDBJ whole genome shotgun (WGS) entry which is preliminary data.</text>
</comment>
<sequence>MSPSILLDDADLTLLIGAQWERSTNASSAHNRSTTTCAAQLNGKGIKYTKNPRLTINLPSLNAVTFVGTGTNDLRVNYSFKSDDSDLRQADLSPQKDLVGKTGVELWTINNAESSRLAVYPDFGNFTLDYVLITPDKSEGFSGNVMMMDDRDTAIKYDSQWTPNEKQQLPRAVPMKGSLTKAVNTGAKFDVQFTGSNIAVYGVLNSAAGKLSSSYAIDKGSPTTMTHFDGTQTVNKDEWKAGQMLFKQNVSPGTHTLTMTLNEVTGNQSFYLDYITFLGIEQTQLNATTAAAKKPSTIGGIVGGAIAILILLGCCGAWGRKKYYVASRPVVYVKETIVY</sequence>
<evidence type="ECO:0000313" key="2">
    <source>
        <dbReference type="EMBL" id="KAF5334213.1"/>
    </source>
</evidence>
<gene>
    <name evidence="2" type="ORF">D9611_014326</name>
</gene>
<proteinExistence type="predicted"/>
<accession>A0A8H5FF61</accession>